<proteinExistence type="predicted"/>
<accession>A0ABV0NHX7</accession>
<name>A0ABV0NHX7_9TELE</name>
<reference evidence="2 3" key="1">
    <citation type="submission" date="2021-06" db="EMBL/GenBank/DDBJ databases">
        <authorList>
            <person name="Palmer J.M."/>
        </authorList>
    </citation>
    <scope>NUCLEOTIDE SEQUENCE [LARGE SCALE GENOMIC DNA]</scope>
    <source>
        <strain evidence="2 3">GA_2019</strain>
        <tissue evidence="2">Muscle</tissue>
    </source>
</reference>
<dbReference type="Proteomes" id="UP001476798">
    <property type="component" value="Unassembled WGS sequence"/>
</dbReference>
<evidence type="ECO:0000313" key="3">
    <source>
        <dbReference type="Proteomes" id="UP001476798"/>
    </source>
</evidence>
<gene>
    <name evidence="2" type="ORF">GOODEAATRI_006321</name>
</gene>
<sequence length="109" mass="12205">MSSDNHSGALSWQLQHKEHVQVDLPYVFVPKLIWVFLFLSSSVCPRLQSSSVVPCLQSPSSGLLNSVPPRDDREIVPVREGDVMIRNSLCLLLHPPVFGVVLFTHVVFK</sequence>
<protein>
    <submittedName>
        <fullName evidence="2">Uncharacterized protein</fullName>
    </submittedName>
</protein>
<keyword evidence="3" id="KW-1185">Reference proteome</keyword>
<feature type="transmembrane region" description="Helical" evidence="1">
    <location>
        <begin position="89"/>
        <end position="108"/>
    </location>
</feature>
<organism evidence="2 3">
    <name type="scientific">Goodea atripinnis</name>
    <dbReference type="NCBI Taxonomy" id="208336"/>
    <lineage>
        <taxon>Eukaryota</taxon>
        <taxon>Metazoa</taxon>
        <taxon>Chordata</taxon>
        <taxon>Craniata</taxon>
        <taxon>Vertebrata</taxon>
        <taxon>Euteleostomi</taxon>
        <taxon>Actinopterygii</taxon>
        <taxon>Neopterygii</taxon>
        <taxon>Teleostei</taxon>
        <taxon>Neoteleostei</taxon>
        <taxon>Acanthomorphata</taxon>
        <taxon>Ovalentaria</taxon>
        <taxon>Atherinomorphae</taxon>
        <taxon>Cyprinodontiformes</taxon>
        <taxon>Goodeidae</taxon>
        <taxon>Goodea</taxon>
    </lineage>
</organism>
<evidence type="ECO:0000313" key="2">
    <source>
        <dbReference type="EMBL" id="MEQ2171017.1"/>
    </source>
</evidence>
<keyword evidence="1" id="KW-0812">Transmembrane</keyword>
<comment type="caution">
    <text evidence="2">The sequence shown here is derived from an EMBL/GenBank/DDBJ whole genome shotgun (WGS) entry which is preliminary data.</text>
</comment>
<keyword evidence="1" id="KW-1133">Transmembrane helix</keyword>
<keyword evidence="1" id="KW-0472">Membrane</keyword>
<evidence type="ECO:0000256" key="1">
    <source>
        <dbReference type="SAM" id="Phobius"/>
    </source>
</evidence>
<dbReference type="EMBL" id="JAHRIO010040280">
    <property type="protein sequence ID" value="MEQ2171017.1"/>
    <property type="molecule type" value="Genomic_DNA"/>
</dbReference>